<feature type="region of interest" description="Disordered" evidence="1">
    <location>
        <begin position="558"/>
        <end position="601"/>
    </location>
</feature>
<protein>
    <submittedName>
        <fullName evidence="2">Uncharacterized protein</fullName>
    </submittedName>
</protein>
<feature type="compositionally biased region" description="Basic and acidic residues" evidence="1">
    <location>
        <begin position="52"/>
        <end position="71"/>
    </location>
</feature>
<feature type="compositionally biased region" description="Acidic residues" evidence="1">
    <location>
        <begin position="423"/>
        <end position="441"/>
    </location>
</feature>
<evidence type="ECO:0000256" key="1">
    <source>
        <dbReference type="SAM" id="MobiDB-lite"/>
    </source>
</evidence>
<gene>
    <name evidence="2" type="ORF">QBC33DRAFT_46622</name>
</gene>
<keyword evidence="3" id="KW-1185">Reference proteome</keyword>
<feature type="region of interest" description="Disordered" evidence="1">
    <location>
        <begin position="1"/>
        <end position="138"/>
    </location>
</feature>
<feature type="compositionally biased region" description="Acidic residues" evidence="1">
    <location>
        <begin position="32"/>
        <end position="51"/>
    </location>
</feature>
<comment type="caution">
    <text evidence="2">The sequence shown here is derived from an EMBL/GenBank/DDBJ whole genome shotgun (WGS) entry which is preliminary data.</text>
</comment>
<reference evidence="2" key="1">
    <citation type="submission" date="2023-06" db="EMBL/GenBank/DDBJ databases">
        <title>Genome-scale phylogeny and comparative genomics of the fungal order Sordariales.</title>
        <authorList>
            <consortium name="Lawrence Berkeley National Laboratory"/>
            <person name="Hensen N."/>
            <person name="Bonometti L."/>
            <person name="Westerberg I."/>
            <person name="Brannstrom I.O."/>
            <person name="Guillou S."/>
            <person name="Cros-Aarteil S."/>
            <person name="Calhoun S."/>
            <person name="Haridas S."/>
            <person name="Kuo A."/>
            <person name="Mondo S."/>
            <person name="Pangilinan J."/>
            <person name="Riley R."/>
            <person name="Labutti K."/>
            <person name="Andreopoulos B."/>
            <person name="Lipzen A."/>
            <person name="Chen C."/>
            <person name="Yanf M."/>
            <person name="Daum C."/>
            <person name="Ng V."/>
            <person name="Clum A."/>
            <person name="Steindorff A."/>
            <person name="Ohm R."/>
            <person name="Martin F."/>
            <person name="Silar P."/>
            <person name="Natvig D."/>
            <person name="Lalanne C."/>
            <person name="Gautier V."/>
            <person name="Ament-Velasquez S.L."/>
            <person name="Kruys A."/>
            <person name="Hutchinson M.I."/>
            <person name="Powell A.J."/>
            <person name="Barry K."/>
            <person name="Miller A.N."/>
            <person name="Grigoriev I.V."/>
            <person name="Debuchy R."/>
            <person name="Gladieux P."/>
            <person name="Thoren M.H."/>
            <person name="Johannesson H."/>
        </authorList>
    </citation>
    <scope>NUCLEOTIDE SEQUENCE</scope>
    <source>
        <strain evidence="2">8032-3</strain>
    </source>
</reference>
<feature type="region of interest" description="Disordered" evidence="1">
    <location>
        <begin position="423"/>
        <end position="442"/>
    </location>
</feature>
<sequence length="613" mass="68010">MMSRNIRQKYPRAPVKVAKRRGSDSSSSLNLSDDDGYSGVEDISDSDDEDEDHVRAAEEKHIISHELRHVVSEPPRPPLNDDSDADEEDEEDDDDEEDEEEEEDDDDDDGDEVAEGDDEVGHETVSWDGILSDIDDGAISDLAPTNYILDEEVIYGERHVRFTGVPDSDSDSTTTDTTKDIDGFFPDLFVEQNSLDPAFRREIEYDPDESSNSGSFWDFHSQDQFGLDSDADIGVAVQEEDTPTATPCVSQVPTEVSTPVPSGEPVMELDGYETDGDTTEDDVPEPPVRRKQVRRCPSVDVSSDSDTERPVRRRRGHGKPRLGRYNLDSSDRKPIAVVNPISRKMMIFTPQRLRRLDLSPESFNLDYFNNPEITQSSPILSNSASLMMSAMFSSNTFGDFMNTQAVGPAEAFFSFTSDAITADDSDETGVDCEEDEEDEEERNLKLEDFITFHQESSEDEDEGDDDNWDANTDVASTPGRPRTSASAVSATSDLSMAGAHPLLSHFDNNSDAVGAFRRNQINQQLILSDKATPASLAFSGPYYHGTLRGIKTGSMEAVSTPITPVRRQKRPSVSDLNRSPLETVSQKRKASSAIGDPLHKRHRSISDMEILHI</sequence>
<accession>A0AAJ0FMC5</accession>
<feature type="compositionally biased region" description="Acidic residues" evidence="1">
    <location>
        <begin position="270"/>
        <end position="284"/>
    </location>
</feature>
<dbReference type="AlphaFoldDB" id="A0AAJ0FMC5"/>
<evidence type="ECO:0000313" key="3">
    <source>
        <dbReference type="Proteomes" id="UP001244011"/>
    </source>
</evidence>
<feature type="region of interest" description="Disordered" evidence="1">
    <location>
        <begin position="242"/>
        <end position="328"/>
    </location>
</feature>
<name>A0AAJ0FMC5_9PEZI</name>
<evidence type="ECO:0000313" key="2">
    <source>
        <dbReference type="EMBL" id="KAK1768178.1"/>
    </source>
</evidence>
<feature type="region of interest" description="Disordered" evidence="1">
    <location>
        <begin position="454"/>
        <end position="491"/>
    </location>
</feature>
<feature type="compositionally biased region" description="Acidic residues" evidence="1">
    <location>
        <begin position="457"/>
        <end position="468"/>
    </location>
</feature>
<feature type="compositionally biased region" description="Acidic residues" evidence="1">
    <location>
        <begin position="81"/>
        <end position="120"/>
    </location>
</feature>
<feature type="compositionally biased region" description="Polar residues" evidence="1">
    <location>
        <begin position="243"/>
        <end position="260"/>
    </location>
</feature>
<dbReference type="RefSeq" id="XP_060284391.1">
    <property type="nucleotide sequence ID" value="XM_060425148.1"/>
</dbReference>
<feature type="compositionally biased region" description="Basic residues" evidence="1">
    <location>
        <begin position="1"/>
        <end position="10"/>
    </location>
</feature>
<organism evidence="2 3">
    <name type="scientific">Phialemonium atrogriseum</name>
    <dbReference type="NCBI Taxonomy" id="1093897"/>
    <lineage>
        <taxon>Eukaryota</taxon>
        <taxon>Fungi</taxon>
        <taxon>Dikarya</taxon>
        <taxon>Ascomycota</taxon>
        <taxon>Pezizomycotina</taxon>
        <taxon>Sordariomycetes</taxon>
        <taxon>Sordariomycetidae</taxon>
        <taxon>Cephalothecales</taxon>
        <taxon>Cephalothecaceae</taxon>
        <taxon>Phialemonium</taxon>
    </lineage>
</organism>
<dbReference type="GeneID" id="85308335"/>
<feature type="compositionally biased region" description="Polar residues" evidence="1">
    <location>
        <begin position="574"/>
        <end position="584"/>
    </location>
</feature>
<dbReference type="Proteomes" id="UP001244011">
    <property type="component" value="Unassembled WGS sequence"/>
</dbReference>
<proteinExistence type="predicted"/>
<feature type="compositionally biased region" description="Basic residues" evidence="1">
    <location>
        <begin position="311"/>
        <end position="322"/>
    </location>
</feature>
<dbReference type="EMBL" id="MU839006">
    <property type="protein sequence ID" value="KAK1768178.1"/>
    <property type="molecule type" value="Genomic_DNA"/>
</dbReference>